<evidence type="ECO:0000313" key="1">
    <source>
        <dbReference type="EMBL" id="RDX07466.1"/>
    </source>
</evidence>
<proteinExistence type="predicted"/>
<accession>A0A3D8TYD2</accession>
<dbReference type="AlphaFoldDB" id="A0A3D8TYD2"/>
<gene>
    <name evidence="1" type="ORF">CE169_07350</name>
</gene>
<dbReference type="EMBL" id="NJNR01000037">
    <property type="protein sequence ID" value="RDX07466.1"/>
    <property type="molecule type" value="Genomic_DNA"/>
</dbReference>
<comment type="caution">
    <text evidence="1">The sequence shown here is derived from an EMBL/GenBank/DDBJ whole genome shotgun (WGS) entry which is preliminary data.</text>
</comment>
<feature type="non-terminal residue" evidence="1">
    <location>
        <position position="1"/>
    </location>
</feature>
<dbReference type="RefSeq" id="WP_115778910.1">
    <property type="nucleotide sequence ID" value="NZ_NJNR01000037.1"/>
</dbReference>
<organism evidence="1 2">
    <name type="scientific">Bifidobacterium longum</name>
    <dbReference type="NCBI Taxonomy" id="216816"/>
    <lineage>
        <taxon>Bacteria</taxon>
        <taxon>Bacillati</taxon>
        <taxon>Actinomycetota</taxon>
        <taxon>Actinomycetes</taxon>
        <taxon>Bifidobacteriales</taxon>
        <taxon>Bifidobacteriaceae</taxon>
        <taxon>Bifidobacterium</taxon>
    </lineage>
</organism>
<evidence type="ECO:0000313" key="2">
    <source>
        <dbReference type="Proteomes" id="UP000257074"/>
    </source>
</evidence>
<sequence>FAEAAVQARHYYEKEFGLSESQAREMPVYVYADKNGNVTVKPAYKPESVPMSELGMKPGDPVPEGFHVNGDNLVAMVPRRSPNTHGGSGSVRLRGRDLTRMTRAMQKDGLKSVDFTVSGGTKVSAKSGKPLQNALHFRTDYTNPHSGDDITVWGSIEAKQYGTQPVKARREFTTNEEFQDYTRKVQAVRERAAAPYVDPQSPQAAAKLLRAKYGTNRFYSSDIQMRDGKEGVAFAVNTPGGHTRMLSNGNGVCIGKEPADAEGFASMFNNGKSPANRITADNVKVLSDGNFRVRKNGRESFYTPSMSTTRGTRSRNGKLYGYNEAGDFMELPNR</sequence>
<reference evidence="1 2" key="1">
    <citation type="journal article" date="2017" name="Anaerobe">
        <title>Quantification, isolation and characterization of Bifidobacterium from the vaginal microbiomes of reproductive aged women.</title>
        <authorList>
            <person name="Freitas A.C."/>
            <person name="Hill J.E."/>
        </authorList>
    </citation>
    <scope>NUCLEOTIDE SEQUENCE [LARGE SCALE GENOMIC DNA]</scope>
    <source>
        <strain evidence="1 2">N6D05</strain>
    </source>
</reference>
<dbReference type="Proteomes" id="UP000257074">
    <property type="component" value="Unassembled WGS sequence"/>
</dbReference>
<name>A0A3D8TYD2_BIFLN</name>
<protein>
    <submittedName>
        <fullName evidence="1">Uncharacterized protein</fullName>
    </submittedName>
</protein>